<sequence>MQPVEGLPFEQRMNFVLGRAIFEKLWVSSPSSTTASDGLGPLYNARSCVQCHINNGRGIPPDEQGSSNRNGLLIRLGIPGNGHQTPLGVTPEPTYGTQLQTFAVAGLPAEASLQLEYRHHSVELNGGERVDLRQPVYQLTRPGYGEVHRQTQLSPRLAPAMIGLGLLELIPDADILAREDPDDRNGDGISGRTNRVYHPDHEQRQLGRFGWKAGQADLRLQNASALNTDIGISNPDYPLPAGDCTTAQPACLNAPNGNTEAQGGHEASAEMMAVLLFYTQHLAVPLRRQPQHPDVLAGERLFAEAGCSQCHTPSQRTGQAPDRPALSNRTIWPYTDLLLHDMGAGLADGRPEFAASGREWRTPPLWGLSHHQAVSEERALLHDGRARTLAEAILWHGGEAESAREYFRQLPPQQRKQLISFLESL</sequence>
<accession>A0ABN1IAB6</accession>
<dbReference type="PROSITE" id="PS51007">
    <property type="entry name" value="CYTC"/>
    <property type="match status" value="1"/>
</dbReference>
<dbReference type="InterPro" id="IPR051395">
    <property type="entry name" value="Cytochrome_c_Peroxidase/MauG"/>
</dbReference>
<dbReference type="SUPFAM" id="SSF46626">
    <property type="entry name" value="Cytochrome c"/>
    <property type="match status" value="1"/>
</dbReference>
<evidence type="ECO:0000313" key="7">
    <source>
        <dbReference type="Proteomes" id="UP001499915"/>
    </source>
</evidence>
<protein>
    <submittedName>
        <fullName evidence="6">Di-heme oxidoredictase family protein</fullName>
    </submittedName>
</protein>
<dbReference type="Pfam" id="PF06537">
    <property type="entry name" value="DHOR"/>
    <property type="match status" value="1"/>
</dbReference>
<dbReference type="Proteomes" id="UP001499915">
    <property type="component" value="Unassembled WGS sequence"/>
</dbReference>
<evidence type="ECO:0000256" key="4">
    <source>
        <dbReference type="PROSITE-ProRule" id="PRU00433"/>
    </source>
</evidence>
<evidence type="ECO:0000259" key="5">
    <source>
        <dbReference type="PROSITE" id="PS51007"/>
    </source>
</evidence>
<proteinExistence type="predicted"/>
<keyword evidence="7" id="KW-1185">Reference proteome</keyword>
<dbReference type="EMBL" id="BAAAET010000006">
    <property type="protein sequence ID" value="GAA0701299.1"/>
    <property type="molecule type" value="Genomic_DNA"/>
</dbReference>
<dbReference type="InterPro" id="IPR009056">
    <property type="entry name" value="Cyt_c-like_dom"/>
</dbReference>
<keyword evidence="2 4" id="KW-0479">Metal-binding</keyword>
<dbReference type="PIRSF" id="PIRSF028099">
    <property type="entry name" value="DUF1111"/>
    <property type="match status" value="1"/>
</dbReference>
<feature type="domain" description="Cytochrome c" evidence="5">
    <location>
        <begin position="293"/>
        <end position="425"/>
    </location>
</feature>
<dbReference type="Gene3D" id="1.10.760.10">
    <property type="entry name" value="Cytochrome c-like domain"/>
    <property type="match status" value="1"/>
</dbReference>
<dbReference type="InterPro" id="IPR010538">
    <property type="entry name" value="DHOR"/>
</dbReference>
<keyword evidence="3 4" id="KW-0408">Iron</keyword>
<organism evidence="6 7">
    <name type="scientific">Marinobacterium maritimum</name>
    <dbReference type="NCBI Taxonomy" id="500162"/>
    <lineage>
        <taxon>Bacteria</taxon>
        <taxon>Pseudomonadati</taxon>
        <taxon>Pseudomonadota</taxon>
        <taxon>Gammaproteobacteria</taxon>
        <taxon>Oceanospirillales</taxon>
        <taxon>Oceanospirillaceae</taxon>
        <taxon>Marinobacterium</taxon>
    </lineage>
</organism>
<evidence type="ECO:0000313" key="6">
    <source>
        <dbReference type="EMBL" id="GAA0701299.1"/>
    </source>
</evidence>
<evidence type="ECO:0000256" key="2">
    <source>
        <dbReference type="ARBA" id="ARBA00022723"/>
    </source>
</evidence>
<dbReference type="InterPro" id="IPR036909">
    <property type="entry name" value="Cyt_c-like_dom_sf"/>
</dbReference>
<comment type="caution">
    <text evidence="6">The sequence shown here is derived from an EMBL/GenBank/DDBJ whole genome shotgun (WGS) entry which is preliminary data.</text>
</comment>
<evidence type="ECO:0000256" key="3">
    <source>
        <dbReference type="ARBA" id="ARBA00023004"/>
    </source>
</evidence>
<gene>
    <name evidence="6" type="ORF">GCM10009104_33100</name>
</gene>
<reference evidence="6 7" key="1">
    <citation type="journal article" date="2019" name="Int. J. Syst. Evol. Microbiol.">
        <title>The Global Catalogue of Microorganisms (GCM) 10K type strain sequencing project: providing services to taxonomists for standard genome sequencing and annotation.</title>
        <authorList>
            <consortium name="The Broad Institute Genomics Platform"/>
            <consortium name="The Broad Institute Genome Sequencing Center for Infectious Disease"/>
            <person name="Wu L."/>
            <person name="Ma J."/>
        </authorList>
    </citation>
    <scope>NUCLEOTIDE SEQUENCE [LARGE SCALE GENOMIC DNA]</scope>
    <source>
        <strain evidence="6 7">JCM 15134</strain>
    </source>
</reference>
<name>A0ABN1IAB6_9GAMM</name>
<keyword evidence="1 4" id="KW-0349">Heme</keyword>
<dbReference type="PANTHER" id="PTHR30600">
    <property type="entry name" value="CYTOCHROME C PEROXIDASE-RELATED"/>
    <property type="match status" value="1"/>
</dbReference>
<dbReference type="PANTHER" id="PTHR30600:SF4">
    <property type="entry name" value="CYTOCHROME C DOMAIN-CONTAINING PROTEIN"/>
    <property type="match status" value="1"/>
</dbReference>
<evidence type="ECO:0000256" key="1">
    <source>
        <dbReference type="ARBA" id="ARBA00022617"/>
    </source>
</evidence>